<dbReference type="Proteomes" id="UP001432322">
    <property type="component" value="Unassembled WGS sequence"/>
</dbReference>
<dbReference type="PROSITE" id="PS50011">
    <property type="entry name" value="PROTEIN_KINASE_DOM"/>
    <property type="match status" value="1"/>
</dbReference>
<reference evidence="10" key="1">
    <citation type="submission" date="2023-10" db="EMBL/GenBank/DDBJ databases">
        <title>Genome assembly of Pristionchus species.</title>
        <authorList>
            <person name="Yoshida K."/>
            <person name="Sommer R.J."/>
        </authorList>
    </citation>
    <scope>NUCLEOTIDE SEQUENCE</scope>
    <source>
        <strain evidence="10">RS5133</strain>
    </source>
</reference>
<dbReference type="Gene3D" id="1.10.510.10">
    <property type="entry name" value="Transferase(Phosphotransferase) domain 1"/>
    <property type="match status" value="1"/>
</dbReference>
<accession>A0AAV5VJL7</accession>
<dbReference type="FunFam" id="3.30.200.20:FF:000042">
    <property type="entry name" value="Aurora kinase A"/>
    <property type="match status" value="1"/>
</dbReference>
<keyword evidence="3" id="KW-0808">Transferase</keyword>
<evidence type="ECO:0000259" key="9">
    <source>
        <dbReference type="PROSITE" id="PS50011"/>
    </source>
</evidence>
<organism evidence="10 11">
    <name type="scientific">Pristionchus fissidentatus</name>
    <dbReference type="NCBI Taxonomy" id="1538716"/>
    <lineage>
        <taxon>Eukaryota</taxon>
        <taxon>Metazoa</taxon>
        <taxon>Ecdysozoa</taxon>
        <taxon>Nematoda</taxon>
        <taxon>Chromadorea</taxon>
        <taxon>Rhabditida</taxon>
        <taxon>Rhabditina</taxon>
        <taxon>Diplogasteromorpha</taxon>
        <taxon>Diplogasteroidea</taxon>
        <taxon>Neodiplogasteridae</taxon>
        <taxon>Pristionchus</taxon>
    </lineage>
</organism>
<dbReference type="GO" id="GO:0005634">
    <property type="term" value="C:nucleus"/>
    <property type="evidence" value="ECO:0007669"/>
    <property type="project" value="TreeGrafter"/>
</dbReference>
<keyword evidence="11" id="KW-1185">Reference proteome</keyword>
<gene>
    <name evidence="10" type="ORF">PFISCL1PPCAC_10199</name>
</gene>
<dbReference type="Pfam" id="PF00069">
    <property type="entry name" value="Pkinase"/>
    <property type="match status" value="1"/>
</dbReference>
<evidence type="ECO:0000256" key="5">
    <source>
        <dbReference type="ARBA" id="ARBA00022777"/>
    </source>
</evidence>
<evidence type="ECO:0000256" key="2">
    <source>
        <dbReference type="ARBA" id="ARBA00022527"/>
    </source>
</evidence>
<protein>
    <recommendedName>
        <fullName evidence="9">Protein kinase domain-containing protein</fullName>
    </recommendedName>
</protein>
<comment type="similarity">
    <text evidence="1">Belongs to the protein kinase superfamily. CMGC Ser/Thr protein kinase family. CDC2/CDKX subfamily.</text>
</comment>
<evidence type="ECO:0000256" key="6">
    <source>
        <dbReference type="ARBA" id="ARBA00022840"/>
    </source>
</evidence>
<keyword evidence="5" id="KW-0418">Kinase</keyword>
<dbReference type="InterPro" id="IPR000719">
    <property type="entry name" value="Prot_kinase_dom"/>
</dbReference>
<evidence type="ECO:0000256" key="1">
    <source>
        <dbReference type="ARBA" id="ARBA00006485"/>
    </source>
</evidence>
<keyword evidence="4 7" id="KW-0547">Nucleotide-binding</keyword>
<keyword evidence="6 7" id="KW-0067">ATP-binding</keyword>
<keyword evidence="2 8" id="KW-0723">Serine/threonine-protein kinase</keyword>
<dbReference type="Gene3D" id="3.30.200.20">
    <property type="entry name" value="Phosphorylase Kinase, domain 1"/>
    <property type="match status" value="1"/>
</dbReference>
<dbReference type="PANTHER" id="PTHR24056:SF508">
    <property type="entry name" value="CYCLIN-DEPENDENT KINASE 10"/>
    <property type="match status" value="1"/>
</dbReference>
<dbReference type="PROSITE" id="PS00108">
    <property type="entry name" value="PROTEIN_KINASE_ST"/>
    <property type="match status" value="1"/>
</dbReference>
<dbReference type="InterPro" id="IPR017441">
    <property type="entry name" value="Protein_kinase_ATP_BS"/>
</dbReference>
<proteinExistence type="inferred from homology"/>
<evidence type="ECO:0000313" key="11">
    <source>
        <dbReference type="Proteomes" id="UP001432322"/>
    </source>
</evidence>
<evidence type="ECO:0000256" key="7">
    <source>
        <dbReference type="PROSITE-ProRule" id="PRU10141"/>
    </source>
</evidence>
<dbReference type="InterPro" id="IPR050108">
    <property type="entry name" value="CDK"/>
</dbReference>
<dbReference type="FunFam" id="1.10.510.10:FF:000533">
    <property type="entry name" value="cyclin-dependent kinase 10"/>
    <property type="match status" value="1"/>
</dbReference>
<dbReference type="GO" id="GO:0005524">
    <property type="term" value="F:ATP binding"/>
    <property type="evidence" value="ECO:0007669"/>
    <property type="project" value="UniProtKB-UniRule"/>
</dbReference>
<dbReference type="GO" id="GO:0007346">
    <property type="term" value="P:regulation of mitotic cell cycle"/>
    <property type="evidence" value="ECO:0007669"/>
    <property type="project" value="TreeGrafter"/>
</dbReference>
<dbReference type="EMBL" id="BTSY01000003">
    <property type="protein sequence ID" value="GMT18902.1"/>
    <property type="molecule type" value="Genomic_DNA"/>
</dbReference>
<dbReference type="SMART" id="SM00220">
    <property type="entry name" value="S_TKc"/>
    <property type="match status" value="1"/>
</dbReference>
<dbReference type="AlphaFoldDB" id="A0AAV5VJL7"/>
<sequence>GMVFRNQAVNYNEELEDKAVTDKLTYYSVRNGRMMEVPKDVHTYGGCRKVNEFEKLNRVGAGTYGVVYRARDTKSKEIVALKKMRREVMYRGISESILREVTLLTELRHENIVKMKEVAVGKDVKSIFLVMEFCEQDLTSVMQHYTDPFNESQIKCLLQQLLSALVFLHEHFVIHRDLKLSNLLLNGHGILKVADFGLARTFADGKSLMTPCVVTLWYRAPELLFGSQLQSGAIDLWAVGCILGELILHSPLLPGQSEIDQINRIIQLLGTPNVKLWPELNDLPNIQQFTLRDQPFNNIKTKFDRSTQSTMDLLNDLFIYNPQYRISARKALKHKYFDEYPPACDPLLMPTYRQHRNE</sequence>
<dbReference type="GO" id="GO:0004674">
    <property type="term" value="F:protein serine/threonine kinase activity"/>
    <property type="evidence" value="ECO:0007669"/>
    <property type="project" value="UniProtKB-KW"/>
</dbReference>
<evidence type="ECO:0000256" key="8">
    <source>
        <dbReference type="RuleBase" id="RU000304"/>
    </source>
</evidence>
<evidence type="ECO:0000313" key="10">
    <source>
        <dbReference type="EMBL" id="GMT18902.1"/>
    </source>
</evidence>
<feature type="non-terminal residue" evidence="10">
    <location>
        <position position="1"/>
    </location>
</feature>
<comment type="caution">
    <text evidence="10">The sequence shown here is derived from an EMBL/GenBank/DDBJ whole genome shotgun (WGS) entry which is preliminary data.</text>
</comment>
<evidence type="ECO:0000256" key="3">
    <source>
        <dbReference type="ARBA" id="ARBA00022679"/>
    </source>
</evidence>
<dbReference type="PROSITE" id="PS00107">
    <property type="entry name" value="PROTEIN_KINASE_ATP"/>
    <property type="match status" value="1"/>
</dbReference>
<evidence type="ECO:0000256" key="4">
    <source>
        <dbReference type="ARBA" id="ARBA00022741"/>
    </source>
</evidence>
<feature type="domain" description="Protein kinase" evidence="9">
    <location>
        <begin position="53"/>
        <end position="337"/>
    </location>
</feature>
<feature type="binding site" evidence="7">
    <location>
        <position position="82"/>
    </location>
    <ligand>
        <name>ATP</name>
        <dbReference type="ChEBI" id="CHEBI:30616"/>
    </ligand>
</feature>
<dbReference type="InterPro" id="IPR011009">
    <property type="entry name" value="Kinase-like_dom_sf"/>
</dbReference>
<dbReference type="PANTHER" id="PTHR24056">
    <property type="entry name" value="CELL DIVISION PROTEIN KINASE"/>
    <property type="match status" value="1"/>
</dbReference>
<name>A0AAV5VJL7_9BILA</name>
<dbReference type="InterPro" id="IPR008271">
    <property type="entry name" value="Ser/Thr_kinase_AS"/>
</dbReference>
<dbReference type="SUPFAM" id="SSF56112">
    <property type="entry name" value="Protein kinase-like (PK-like)"/>
    <property type="match status" value="1"/>
</dbReference>